<feature type="region of interest" description="Disordered" evidence="3">
    <location>
        <begin position="37"/>
        <end position="77"/>
    </location>
</feature>
<keyword evidence="2" id="KW-0186">Copper</keyword>
<dbReference type="EMBL" id="CACSLK010014277">
    <property type="protein sequence ID" value="CAA0816476.1"/>
    <property type="molecule type" value="Genomic_DNA"/>
</dbReference>
<organism evidence="5 6">
    <name type="scientific">Striga hermonthica</name>
    <name type="common">Purple witchweed</name>
    <name type="synonym">Buchnera hermonthica</name>
    <dbReference type="NCBI Taxonomy" id="68872"/>
    <lineage>
        <taxon>Eukaryota</taxon>
        <taxon>Viridiplantae</taxon>
        <taxon>Streptophyta</taxon>
        <taxon>Embryophyta</taxon>
        <taxon>Tracheophyta</taxon>
        <taxon>Spermatophyta</taxon>
        <taxon>Magnoliopsida</taxon>
        <taxon>eudicotyledons</taxon>
        <taxon>Gunneridae</taxon>
        <taxon>Pentapetalae</taxon>
        <taxon>asterids</taxon>
        <taxon>lamiids</taxon>
        <taxon>Lamiales</taxon>
        <taxon>Orobanchaceae</taxon>
        <taxon>Buchnereae</taxon>
        <taxon>Striga</taxon>
    </lineage>
</organism>
<dbReference type="PROSITE" id="PS00196">
    <property type="entry name" value="COPPER_BLUE"/>
    <property type="match status" value="1"/>
</dbReference>
<evidence type="ECO:0000256" key="1">
    <source>
        <dbReference type="ARBA" id="ARBA00022723"/>
    </source>
</evidence>
<dbReference type="OrthoDB" id="5421909at2759"/>
<comment type="caution">
    <text evidence="5">The sequence shown here is derived from an EMBL/GenBank/DDBJ whole genome shotgun (WGS) entry which is preliminary data.</text>
</comment>
<keyword evidence="1" id="KW-0479">Metal-binding</keyword>
<feature type="compositionally biased region" description="Low complexity" evidence="3">
    <location>
        <begin position="37"/>
        <end position="59"/>
    </location>
</feature>
<keyword evidence="6" id="KW-1185">Reference proteome</keyword>
<feature type="domain" description="Phytocyanin" evidence="4">
    <location>
        <begin position="1"/>
        <end position="37"/>
    </location>
</feature>
<proteinExistence type="predicted"/>
<evidence type="ECO:0000256" key="3">
    <source>
        <dbReference type="SAM" id="MobiDB-lite"/>
    </source>
</evidence>
<evidence type="ECO:0000256" key="2">
    <source>
        <dbReference type="ARBA" id="ARBA00023008"/>
    </source>
</evidence>
<dbReference type="AlphaFoldDB" id="A0A9N7MXK2"/>
<dbReference type="GO" id="GO:0009055">
    <property type="term" value="F:electron transfer activity"/>
    <property type="evidence" value="ECO:0007669"/>
    <property type="project" value="InterPro"/>
</dbReference>
<evidence type="ECO:0000313" key="6">
    <source>
        <dbReference type="Proteomes" id="UP001153555"/>
    </source>
</evidence>
<evidence type="ECO:0000259" key="4">
    <source>
        <dbReference type="PROSITE" id="PS51485"/>
    </source>
</evidence>
<evidence type="ECO:0000313" key="5">
    <source>
        <dbReference type="EMBL" id="CAA0816476.1"/>
    </source>
</evidence>
<dbReference type="SUPFAM" id="SSF49503">
    <property type="entry name" value="Cupredoxins"/>
    <property type="match status" value="1"/>
</dbReference>
<dbReference type="Proteomes" id="UP001153555">
    <property type="component" value="Unassembled WGS sequence"/>
</dbReference>
<protein>
    <submittedName>
        <fullName evidence="5">Blue copper protein</fullName>
    </submittedName>
</protein>
<dbReference type="InterPro" id="IPR003245">
    <property type="entry name" value="Phytocyanin_dom"/>
</dbReference>
<gene>
    <name evidence="5" type="ORF">SHERM_16342</name>
</gene>
<dbReference type="GO" id="GO:0046872">
    <property type="term" value="F:metal ion binding"/>
    <property type="evidence" value="ECO:0007669"/>
    <property type="project" value="UniProtKB-KW"/>
</dbReference>
<dbReference type="InterPro" id="IPR008972">
    <property type="entry name" value="Cupredoxin"/>
</dbReference>
<dbReference type="Pfam" id="PF02298">
    <property type="entry name" value="Cu_bind_like"/>
    <property type="match status" value="1"/>
</dbReference>
<name>A0A9N7MXK2_STRHE</name>
<dbReference type="InterPro" id="IPR028871">
    <property type="entry name" value="BlueCu_1_BS"/>
</dbReference>
<dbReference type="Gene3D" id="2.60.40.420">
    <property type="entry name" value="Cupredoxins - blue copper proteins"/>
    <property type="match status" value="1"/>
</dbReference>
<reference evidence="5" key="1">
    <citation type="submission" date="2019-12" db="EMBL/GenBank/DDBJ databases">
        <authorList>
            <person name="Scholes J."/>
        </authorList>
    </citation>
    <scope>NUCLEOTIDE SEQUENCE</scope>
</reference>
<accession>A0A9N7MXK2</accession>
<sequence length="97" mass="10225">MNGPTNVTLDSAGDRYYICSFGSHCQQGQRLSITVISSSANPPATATRPTTPSPTNTHSKACAPTQPNAGGPAAALDHPRRIIQAPLLWPPVSRLVY</sequence>
<dbReference type="PROSITE" id="PS51485">
    <property type="entry name" value="PHYTOCYANIN"/>
    <property type="match status" value="1"/>
</dbReference>